<dbReference type="PROSITE" id="PS51257">
    <property type="entry name" value="PROKAR_LIPOPROTEIN"/>
    <property type="match status" value="1"/>
</dbReference>
<proteinExistence type="predicted"/>
<accession>A0A6J6Y0C4</accession>
<organism evidence="2">
    <name type="scientific">freshwater metagenome</name>
    <dbReference type="NCBI Taxonomy" id="449393"/>
    <lineage>
        <taxon>unclassified sequences</taxon>
        <taxon>metagenomes</taxon>
        <taxon>ecological metagenomes</taxon>
    </lineage>
</organism>
<gene>
    <name evidence="1" type="ORF">UFOPK2925_01303</name>
    <name evidence="2" type="ORF">UFOPK2996_01134</name>
</gene>
<reference evidence="2" key="1">
    <citation type="submission" date="2020-05" db="EMBL/GenBank/DDBJ databases">
        <authorList>
            <person name="Chiriac C."/>
            <person name="Salcher M."/>
            <person name="Ghai R."/>
            <person name="Kavagutti S V."/>
        </authorList>
    </citation>
    <scope>NUCLEOTIDE SEQUENCE</scope>
</reference>
<evidence type="ECO:0000313" key="2">
    <source>
        <dbReference type="EMBL" id="CAB4802199.1"/>
    </source>
</evidence>
<protein>
    <submittedName>
        <fullName evidence="2">Unannotated protein</fullName>
    </submittedName>
</protein>
<evidence type="ECO:0000313" key="1">
    <source>
        <dbReference type="EMBL" id="CAB4789141.1"/>
    </source>
</evidence>
<sequence length="218" mass="23641">MRHNLKTRAGRDSYRSIALVSVLSMALLFSSCSSDSASSTVVRSPEDVQVLTPKEVKDFRKNAAKGISTGTGVTGADGVPQNLDTRPVETRLFDAYAKFSSCIASSGEKVRGDLLDRSNPAFQDPAYVSILSKCAARTGIIQILTEFNTVRAELTPKQVKERNKAFLKLKPCLEKRGWKITTTTNEIGLLVPAVFRSPDGSINSRDLNQCSAEVGIAN</sequence>
<name>A0A6J6Y0C4_9ZZZZ</name>
<dbReference type="EMBL" id="CAEZZU010000222">
    <property type="protein sequence ID" value="CAB4789141.1"/>
    <property type="molecule type" value="Genomic_DNA"/>
</dbReference>
<dbReference type="EMBL" id="CAFAAH010000164">
    <property type="protein sequence ID" value="CAB4802199.1"/>
    <property type="molecule type" value="Genomic_DNA"/>
</dbReference>
<dbReference type="AlphaFoldDB" id="A0A6J6Y0C4"/>